<feature type="compositionally biased region" description="Basic and acidic residues" evidence="4">
    <location>
        <begin position="1176"/>
        <end position="1187"/>
    </location>
</feature>
<dbReference type="EMBL" id="HQ824708">
    <property type="protein sequence ID" value="ADY75705.1"/>
    <property type="molecule type" value="mRNA"/>
</dbReference>
<dbReference type="InterPro" id="IPR003599">
    <property type="entry name" value="Ig_sub"/>
</dbReference>
<feature type="domain" description="Ig-like" evidence="5">
    <location>
        <begin position="735"/>
        <end position="836"/>
    </location>
</feature>
<name>F1DFM0_PEDHC</name>
<feature type="domain" description="Ig-like" evidence="5">
    <location>
        <begin position="9"/>
        <end position="102"/>
    </location>
</feature>
<dbReference type="Gene3D" id="2.60.40.10">
    <property type="entry name" value="Immunoglobulins"/>
    <property type="match status" value="8"/>
</dbReference>
<dbReference type="InterPro" id="IPR013098">
    <property type="entry name" value="Ig_I-set"/>
</dbReference>
<accession>F1DFM0</accession>
<feature type="compositionally biased region" description="Basic and acidic residues" evidence="4">
    <location>
        <begin position="1352"/>
        <end position="1365"/>
    </location>
</feature>
<feature type="compositionally biased region" description="Basic and acidic residues" evidence="4">
    <location>
        <begin position="1306"/>
        <end position="1341"/>
    </location>
</feature>
<dbReference type="PROSITE" id="PS50835">
    <property type="entry name" value="IG_LIKE"/>
    <property type="match status" value="8"/>
</dbReference>
<dbReference type="InterPro" id="IPR036179">
    <property type="entry name" value="Ig-like_dom_sf"/>
</dbReference>
<feature type="non-terminal residue" evidence="6">
    <location>
        <position position="1444"/>
    </location>
</feature>
<feature type="domain" description="Ig-like" evidence="5">
    <location>
        <begin position="226"/>
        <end position="319"/>
    </location>
</feature>
<dbReference type="FunFam" id="2.60.40.10:FF:000107">
    <property type="entry name" value="Myosin, light chain kinase a"/>
    <property type="match status" value="1"/>
</dbReference>
<feature type="compositionally biased region" description="Basic and acidic residues" evidence="4">
    <location>
        <begin position="954"/>
        <end position="1024"/>
    </location>
</feature>
<dbReference type="InParanoid" id="F1DFM0"/>
<feature type="region of interest" description="Disordered" evidence="4">
    <location>
        <begin position="846"/>
        <end position="872"/>
    </location>
</feature>
<proteinExistence type="evidence at transcript level"/>
<feature type="compositionally biased region" description="Basic and acidic residues" evidence="4">
    <location>
        <begin position="1129"/>
        <end position="1143"/>
    </location>
</feature>
<evidence type="ECO:0000259" key="5">
    <source>
        <dbReference type="PROSITE" id="PS50835"/>
    </source>
</evidence>
<keyword evidence="1" id="KW-0732">Signal</keyword>
<dbReference type="VEuPathDB" id="VectorBase:PHUM226120"/>
<dbReference type="Pfam" id="PF07679">
    <property type="entry name" value="I-set"/>
    <property type="match status" value="8"/>
</dbReference>
<feature type="region of interest" description="Disordered" evidence="4">
    <location>
        <begin position="943"/>
        <end position="1444"/>
    </location>
</feature>
<dbReference type="InterPro" id="IPR050958">
    <property type="entry name" value="Cell_Adh-Cytoskel_Orgn"/>
</dbReference>
<keyword evidence="3" id="KW-0393">Immunoglobulin domain</keyword>
<evidence type="ECO:0000256" key="2">
    <source>
        <dbReference type="ARBA" id="ARBA00023157"/>
    </source>
</evidence>
<reference evidence="6" key="1">
    <citation type="journal article" date="2011" name="Insect Mol. Biol.">
        <title>Projectin PEVK domain, splicing variants and domain structure in basal and derived insects.</title>
        <authorList>
            <person name="Ayme-Southgate A."/>
            <person name="Philipp R.A."/>
            <person name="Southgate R.J."/>
        </authorList>
    </citation>
    <scope>NUCLEOTIDE SEQUENCE</scope>
</reference>
<feature type="domain" description="Ig-like" evidence="5">
    <location>
        <begin position="436"/>
        <end position="529"/>
    </location>
</feature>
<protein>
    <submittedName>
        <fullName evidence="6">Projectin</fullName>
    </submittedName>
</protein>
<feature type="domain" description="Ig-like" evidence="5">
    <location>
        <begin position="334"/>
        <end position="427"/>
    </location>
</feature>
<dbReference type="GO" id="GO:0007156">
    <property type="term" value="P:homophilic cell adhesion via plasma membrane adhesion molecules"/>
    <property type="evidence" value="ECO:0007669"/>
    <property type="project" value="TreeGrafter"/>
</dbReference>
<feature type="domain" description="Ig-like" evidence="5">
    <location>
        <begin position="638"/>
        <end position="730"/>
    </location>
</feature>
<feature type="compositionally biased region" description="Basic and acidic residues" evidence="4">
    <location>
        <begin position="1197"/>
        <end position="1299"/>
    </location>
</feature>
<gene>
    <name evidence="6" type="primary">PEVK</name>
</gene>
<evidence type="ECO:0000256" key="1">
    <source>
        <dbReference type="ARBA" id="ARBA00022729"/>
    </source>
</evidence>
<dbReference type="SMART" id="SM00408">
    <property type="entry name" value="IGc2"/>
    <property type="match status" value="7"/>
</dbReference>
<feature type="compositionally biased region" description="Basic and acidic residues" evidence="4">
    <location>
        <begin position="1098"/>
        <end position="1118"/>
    </location>
</feature>
<dbReference type="InterPro" id="IPR013783">
    <property type="entry name" value="Ig-like_fold"/>
</dbReference>
<evidence type="ECO:0000313" key="6">
    <source>
        <dbReference type="EMBL" id="ADY75705.1"/>
    </source>
</evidence>
<dbReference type="CDD" id="cd00096">
    <property type="entry name" value="Ig"/>
    <property type="match status" value="2"/>
</dbReference>
<evidence type="ECO:0000256" key="4">
    <source>
        <dbReference type="SAM" id="MobiDB-lite"/>
    </source>
</evidence>
<feature type="domain" description="Ig-like" evidence="5">
    <location>
        <begin position="119"/>
        <end position="209"/>
    </location>
</feature>
<dbReference type="PANTHER" id="PTHR45080:SF8">
    <property type="entry name" value="IG-LIKE DOMAIN-CONTAINING PROTEIN"/>
    <property type="match status" value="1"/>
</dbReference>
<feature type="compositionally biased region" description="Basic and acidic residues" evidence="4">
    <location>
        <begin position="1035"/>
        <end position="1057"/>
    </location>
</feature>
<feature type="region of interest" description="Disordered" evidence="4">
    <location>
        <begin position="885"/>
        <end position="924"/>
    </location>
</feature>
<dbReference type="PANTHER" id="PTHR45080">
    <property type="entry name" value="CONTACTIN 5"/>
    <property type="match status" value="1"/>
</dbReference>
<dbReference type="SUPFAM" id="SSF48726">
    <property type="entry name" value="Immunoglobulin"/>
    <property type="match status" value="8"/>
</dbReference>
<feature type="compositionally biased region" description="Polar residues" evidence="4">
    <location>
        <begin position="1433"/>
        <end position="1444"/>
    </location>
</feature>
<feature type="compositionally biased region" description="Basic and acidic residues" evidence="4">
    <location>
        <begin position="851"/>
        <end position="872"/>
    </location>
</feature>
<dbReference type="SMART" id="SM00409">
    <property type="entry name" value="IG"/>
    <property type="match status" value="8"/>
</dbReference>
<organism evidence="6">
    <name type="scientific">Pediculus humanus subsp. corporis</name>
    <name type="common">Body louse</name>
    <dbReference type="NCBI Taxonomy" id="121224"/>
    <lineage>
        <taxon>Eukaryota</taxon>
        <taxon>Metazoa</taxon>
        <taxon>Ecdysozoa</taxon>
        <taxon>Arthropoda</taxon>
        <taxon>Hexapoda</taxon>
        <taxon>Insecta</taxon>
        <taxon>Pterygota</taxon>
        <taxon>Neoptera</taxon>
        <taxon>Paraneoptera</taxon>
        <taxon>Psocodea</taxon>
        <taxon>Troctomorpha</taxon>
        <taxon>Phthiraptera</taxon>
        <taxon>Anoplura</taxon>
        <taxon>Pediculidae</taxon>
        <taxon>Pediculus</taxon>
    </lineage>
</organism>
<feature type="domain" description="Ig-like" evidence="5">
    <location>
        <begin position="541"/>
        <end position="633"/>
    </location>
</feature>
<feature type="compositionally biased region" description="Basic and acidic residues" evidence="4">
    <location>
        <begin position="887"/>
        <end position="924"/>
    </location>
</feature>
<dbReference type="FunFam" id="2.60.40.10:FF:000097">
    <property type="entry name" value="Bent, isoform F"/>
    <property type="match status" value="6"/>
</dbReference>
<feature type="compositionally biased region" description="Basic and acidic residues" evidence="4">
    <location>
        <begin position="1155"/>
        <end position="1167"/>
    </location>
</feature>
<feature type="compositionally biased region" description="Basic and acidic residues" evidence="4">
    <location>
        <begin position="1398"/>
        <end position="1424"/>
    </location>
</feature>
<dbReference type="InterPro" id="IPR007110">
    <property type="entry name" value="Ig-like_dom"/>
</dbReference>
<sequence>MGVAEDFAPSFTQKPQLRQEDEGNRLVFECQLLSSPKPEIHWFRGETELFEDNRTVFKTQPIENNKFLVALELDDVVEEDAGLYKVKAKNKMGEVAASINLNFSPVDEPQEKQIDGLAPSFSKKPAIRQEEDGKKLLFECRIQADPKPTVTWFHDGVLVKNTPRHKILLDKDGHSYFATLEIKNVTVEDAGKYKVTAKNELGESNATISLNFDSDEAPVPEDGIKPTFTERPIIRQSDDGTKITFECRCAGDPKPTITWYHGKTLIQEGGRYKTSLTLDQKLYHMARLEISNVENADGGEYKAIAKNVHGEGVATINLNFEGGEKPKIPDGKPPRFPKKPTIRQDGETLIMECVLEAKPLPDITWFQGTKKISDSNRVRMSRKATGKDTYLLTLEIISPTKEDGGNYRCNAFNCFGESNANISLNFQGGDDEGFAPTFVDKPKIIPSDTGSLITMKCKCKAKPAPVVTWYRETAVVKESSKIKMKTIELGEDVYELILEIQDPTNSDGGTYKCNAKNDYGESNANLNLNIEADQEPEGREPIFVQKPRIVSEQNGKLVVMDCSVRADPAPTIVWYHGQKIVEKSSKVTISIEKKEEIYYIRLELKDPNKTDSGLYKCNIKNQYGELNANLTLNVEIVPVIKEKPKITKVVKKRTVIIECRVQSSFTPQCTWFKETKAIKEDSNHTVQIEQTKEGEFNVKLQIEQASEKDKGVYKLVAKNDKGEATSQTVELIEIPEDKEEKVQKVQISETLRAMEVEEGKSAVFSSSLKTTDKTVKVIWYRNNVIIRESSDCKISFDGKTATLEIVSTKLDHTGTYKVKFSNAVSEESSSASLKVTEKKKKKVVEEEEEKEEKKKKEEKKVTKDLEEKTKTKKVVEEKTEIEEIIEEKEPVGKKKEPVDDKKPEKVLKKKEEVEDKKKEVVEEKEVEKKEEKVLTEKTVKKRESIKEVNGTAEVNERKSSVVEEVEKSITRKTSINDEQPKKLIKKPEDKKPFEKESDDLVKKMEEDEEKPKQFPDETLTEKLSYKRNSISITKTEIENTKVLTKESEKPLDEKVQSDENDTDQSSSSDKLIIKKPISQKSDEKVIEKTTINNKTNYKSKEINDNKTKDESKPEKTTIETKTSQIKKISGKDNEEIEPFEIKHITPNNDKILNQAKEKSTQDEKVDNNELNNTKSSLDKSLDEKSYYEMKNLTPNPKKAEPEPEQKKPEEKPSVKKVAEKKEPEKPEEKPSVKKVAEKKEPEKPEEKPLDKKVAEKKEPEKPLTKKVTEKKEPETAKVEERPVLKKVPAKEKEEPEKSKNGLGGPADRKPSIVTPKLKEPEEEKEEKVSQEDRRDSVKVPEIKAPGGAPKIEVIRERSPGAEARKSSLAPASGNTSRRGSLIPPEEQPRRASLIISDEDSRKLRPGEVLDDKKRRRPSDARRPSVADIEELINKSSTPLKPTGN</sequence>
<dbReference type="InterPro" id="IPR003598">
    <property type="entry name" value="Ig_sub2"/>
</dbReference>
<dbReference type="FunFam" id="2.60.40.10:FF:000032">
    <property type="entry name" value="palladin isoform X1"/>
    <property type="match status" value="1"/>
</dbReference>
<keyword evidence="2" id="KW-1015">Disulfide bond</keyword>
<dbReference type="GO" id="GO:0005886">
    <property type="term" value="C:plasma membrane"/>
    <property type="evidence" value="ECO:0007669"/>
    <property type="project" value="TreeGrafter"/>
</dbReference>
<evidence type="ECO:0000256" key="3">
    <source>
        <dbReference type="ARBA" id="ARBA00023319"/>
    </source>
</evidence>